<reference evidence="5 6" key="1">
    <citation type="submission" date="2018-11" db="EMBL/GenBank/DDBJ databases">
        <authorList>
            <consortium name="Pathogen Informatics"/>
        </authorList>
    </citation>
    <scope>NUCLEOTIDE SEQUENCE [LARGE SCALE GENOMIC DNA]</scope>
</reference>
<dbReference type="CDD" id="cd16264">
    <property type="entry name" value="snRNP_III"/>
    <property type="match status" value="1"/>
</dbReference>
<dbReference type="InterPro" id="IPR035647">
    <property type="entry name" value="EFG_III/V"/>
</dbReference>
<keyword evidence="2" id="KW-0342">GTP-binding</keyword>
<dbReference type="InterPro" id="IPR009000">
    <property type="entry name" value="Transl_B-barrel_sf"/>
</dbReference>
<dbReference type="GO" id="GO:0071007">
    <property type="term" value="C:U2-type catalytic step 2 spliceosome"/>
    <property type="evidence" value="ECO:0007669"/>
    <property type="project" value="TreeGrafter"/>
</dbReference>
<dbReference type="SUPFAM" id="SSF50447">
    <property type="entry name" value="Translation proteins"/>
    <property type="match status" value="1"/>
</dbReference>
<protein>
    <recommendedName>
        <fullName evidence="7">Elongation factor EFG domain-containing protein</fullName>
    </recommendedName>
</protein>
<dbReference type="GO" id="GO:0046540">
    <property type="term" value="C:U4/U6 x U5 tri-snRNP complex"/>
    <property type="evidence" value="ECO:0007669"/>
    <property type="project" value="TreeGrafter"/>
</dbReference>
<dbReference type="InterPro" id="IPR000640">
    <property type="entry name" value="EFG_V-like"/>
</dbReference>
<dbReference type="GO" id="GO:0005829">
    <property type="term" value="C:cytosol"/>
    <property type="evidence" value="ECO:0007669"/>
    <property type="project" value="TreeGrafter"/>
</dbReference>
<evidence type="ECO:0000259" key="4">
    <source>
        <dbReference type="SMART" id="SM00889"/>
    </source>
</evidence>
<dbReference type="InterPro" id="IPR020568">
    <property type="entry name" value="Ribosomal_Su5_D2-typ_SF"/>
</dbReference>
<dbReference type="Pfam" id="PF00679">
    <property type="entry name" value="EFG_C"/>
    <property type="match status" value="1"/>
</dbReference>
<dbReference type="FunFam" id="2.40.30.10:FF:000029">
    <property type="entry name" value="116 kDa U5 small nuclear ribonucleoprotein component"/>
    <property type="match status" value="1"/>
</dbReference>
<dbReference type="CDD" id="cd01683">
    <property type="entry name" value="EF2_IV_snRNP"/>
    <property type="match status" value="1"/>
</dbReference>
<evidence type="ECO:0008006" key="7">
    <source>
        <dbReference type="Google" id="ProtNLM"/>
    </source>
</evidence>
<dbReference type="SUPFAM" id="SSF54980">
    <property type="entry name" value="EF-G C-terminal domain-like"/>
    <property type="match status" value="2"/>
</dbReference>
<evidence type="ECO:0000256" key="2">
    <source>
        <dbReference type="ARBA" id="ARBA00023134"/>
    </source>
</evidence>
<evidence type="ECO:0000313" key="6">
    <source>
        <dbReference type="Proteomes" id="UP000271889"/>
    </source>
</evidence>
<sequence length="500" mass="56395">MIITSGNINAHEFARRLWGDIYFDKNTRKFSKKPPSANAHRTFLTKEEQKMNVRPLIALICKRFFGDFKAFVDLVVKNIKSPIENAKTKVEHIWLGPADSKLAAEMSKCEANGPLMVHTTKNYPTADATSFRVLGRVMSGTIESNADVRVLGENYSIQDEEDCRRLTVGRLWVHVARYQIEVSRIPAGCWALIEGIDQPIVKTSTIAELEYEEDMYIFRPLKFNTKSVVKMAIEPINPSELPKMLDGLRKVNKSYPLLTTRVEESGEHVLLGTGELYMDSVMHDMRKVFSEIDIKVADPVVTFCETVVETSSLKCFAETPNKKIGEFFQTKYDWDLLAARSIWAFGPDIAGPNVLLDDTLPSEVDKQLLGTVRESLVQGFQWATREGPLCEEPIRNVKFKMLDAVIAKEPLYRGGGQMATPRLMEPYFVVEVIAPADCVSSVYTVLAKRRGHVTTDAPIPGSPMYSIKAFIPVMDSFGFETDLRTHTQGQAFCMSVFNHW</sequence>
<evidence type="ECO:0000256" key="1">
    <source>
        <dbReference type="ARBA" id="ARBA00022741"/>
    </source>
</evidence>
<keyword evidence="6" id="KW-1185">Reference proteome</keyword>
<dbReference type="Pfam" id="PF03144">
    <property type="entry name" value="GTP_EFTU_D2"/>
    <property type="match status" value="1"/>
</dbReference>
<dbReference type="FunFam" id="3.30.70.870:FF:000002">
    <property type="entry name" value="Translation elongation factor 2"/>
    <property type="match status" value="1"/>
</dbReference>
<keyword evidence="1" id="KW-0547">Nucleotide-binding</keyword>
<dbReference type="EMBL" id="UYRV01108595">
    <property type="protein sequence ID" value="VDN24480.1"/>
    <property type="molecule type" value="Genomic_DNA"/>
</dbReference>
<evidence type="ECO:0000259" key="3">
    <source>
        <dbReference type="SMART" id="SM00838"/>
    </source>
</evidence>
<dbReference type="Gene3D" id="2.40.30.10">
    <property type="entry name" value="Translation factors"/>
    <property type="match status" value="1"/>
</dbReference>
<dbReference type="GO" id="GO:0000398">
    <property type="term" value="P:mRNA splicing, via spliceosome"/>
    <property type="evidence" value="ECO:0007669"/>
    <property type="project" value="TreeGrafter"/>
</dbReference>
<dbReference type="CDD" id="cd04098">
    <property type="entry name" value="eEF2_C_snRNP"/>
    <property type="match status" value="1"/>
</dbReference>
<feature type="domain" description="Translation elongation factor EFG/EF2" evidence="4">
    <location>
        <begin position="313"/>
        <end position="420"/>
    </location>
</feature>
<gene>
    <name evidence="5" type="ORF">CGOC_LOCUS9843</name>
</gene>
<dbReference type="GO" id="GO:0003924">
    <property type="term" value="F:GTPase activity"/>
    <property type="evidence" value="ECO:0007669"/>
    <property type="project" value="TreeGrafter"/>
</dbReference>
<proteinExistence type="predicted"/>
<dbReference type="InterPro" id="IPR004161">
    <property type="entry name" value="EFTu-like_2"/>
</dbReference>
<dbReference type="AlphaFoldDB" id="A0A3P7MDZ0"/>
<dbReference type="GO" id="GO:0005525">
    <property type="term" value="F:GTP binding"/>
    <property type="evidence" value="ECO:0007669"/>
    <property type="project" value="UniProtKB-KW"/>
</dbReference>
<dbReference type="SMART" id="SM00889">
    <property type="entry name" value="EFG_IV"/>
    <property type="match status" value="1"/>
</dbReference>
<dbReference type="InterPro" id="IPR035655">
    <property type="entry name" value="U5-116kDa_C"/>
</dbReference>
<dbReference type="PANTHER" id="PTHR42908">
    <property type="entry name" value="TRANSLATION ELONGATION FACTOR-RELATED"/>
    <property type="match status" value="1"/>
</dbReference>
<dbReference type="Gene3D" id="3.30.70.240">
    <property type="match status" value="1"/>
</dbReference>
<name>A0A3P7MDZ0_CYLGO</name>
<accession>A0A3P7MDZ0</accession>
<feature type="non-terminal residue" evidence="5">
    <location>
        <position position="500"/>
    </location>
</feature>
<dbReference type="Pfam" id="PF03764">
    <property type="entry name" value="EFG_IV"/>
    <property type="match status" value="1"/>
</dbReference>
<dbReference type="CDD" id="cd04090">
    <property type="entry name" value="EF2_II_snRNP"/>
    <property type="match status" value="1"/>
</dbReference>
<dbReference type="FunFam" id="3.30.230.10:FF:000009">
    <property type="entry name" value="116 kDa U5 small nuclear ribonucleoprotein component"/>
    <property type="match status" value="1"/>
</dbReference>
<dbReference type="SMART" id="SM00838">
    <property type="entry name" value="EFG_C"/>
    <property type="match status" value="1"/>
</dbReference>
<dbReference type="PANTHER" id="PTHR42908:SF6">
    <property type="entry name" value="116 KDA U5 SMALL NUCLEAR RIBONUCLEOPROTEIN COMPONENT"/>
    <property type="match status" value="1"/>
</dbReference>
<dbReference type="InterPro" id="IPR005517">
    <property type="entry name" value="Transl_elong_EFG/EF2_IV"/>
</dbReference>
<dbReference type="Gene3D" id="3.90.1430.10">
    <property type="entry name" value="Yeast translation eEF2 (G' domain)"/>
    <property type="match status" value="1"/>
</dbReference>
<dbReference type="OrthoDB" id="364892at2759"/>
<dbReference type="GO" id="GO:0030623">
    <property type="term" value="F:U5 snRNA binding"/>
    <property type="evidence" value="ECO:0007669"/>
    <property type="project" value="TreeGrafter"/>
</dbReference>
<dbReference type="Gene3D" id="3.30.230.10">
    <property type="match status" value="1"/>
</dbReference>
<feature type="domain" description="Elongation factor EFG" evidence="3">
    <location>
        <begin position="422"/>
        <end position="500"/>
    </location>
</feature>
<evidence type="ECO:0000313" key="5">
    <source>
        <dbReference type="EMBL" id="VDN24480.1"/>
    </source>
</evidence>
<dbReference type="SUPFAM" id="SSF54211">
    <property type="entry name" value="Ribosomal protein S5 domain 2-like"/>
    <property type="match status" value="1"/>
</dbReference>
<organism evidence="5 6">
    <name type="scientific">Cylicostephanus goldi</name>
    <name type="common">Nematode worm</name>
    <dbReference type="NCBI Taxonomy" id="71465"/>
    <lineage>
        <taxon>Eukaryota</taxon>
        <taxon>Metazoa</taxon>
        <taxon>Ecdysozoa</taxon>
        <taxon>Nematoda</taxon>
        <taxon>Chromadorea</taxon>
        <taxon>Rhabditida</taxon>
        <taxon>Rhabditina</taxon>
        <taxon>Rhabditomorpha</taxon>
        <taxon>Strongyloidea</taxon>
        <taxon>Strongylidae</taxon>
        <taxon>Cylicostephanus</taxon>
    </lineage>
</organism>
<dbReference type="InterPro" id="IPR014721">
    <property type="entry name" value="Ribsml_uS5_D2-typ_fold_subgr"/>
</dbReference>
<dbReference type="Proteomes" id="UP000271889">
    <property type="component" value="Unassembled WGS sequence"/>
</dbReference>